<dbReference type="RefSeq" id="WP_390190823.1">
    <property type="nucleotide sequence ID" value="NZ_JBHMEP010000001.1"/>
</dbReference>
<name>A0ABV5HLC1_9VIBR</name>
<dbReference type="InterPro" id="IPR043132">
    <property type="entry name" value="BCAT-like_C"/>
</dbReference>
<dbReference type="InterPro" id="IPR017824">
    <property type="entry name" value="Aminodeoxychorismate_lyase_IV"/>
</dbReference>
<dbReference type="PANTHER" id="PTHR42743:SF2">
    <property type="entry name" value="AMINODEOXYCHORISMATE LYASE"/>
    <property type="match status" value="1"/>
</dbReference>
<evidence type="ECO:0000256" key="7">
    <source>
        <dbReference type="ARBA" id="ARBA00035633"/>
    </source>
</evidence>
<dbReference type="PANTHER" id="PTHR42743">
    <property type="entry name" value="AMINO-ACID AMINOTRANSFERASE"/>
    <property type="match status" value="1"/>
</dbReference>
<dbReference type="Gene3D" id="3.30.470.10">
    <property type="match status" value="1"/>
</dbReference>
<evidence type="ECO:0000256" key="4">
    <source>
        <dbReference type="ARBA" id="ARBA00022898"/>
    </source>
</evidence>
<evidence type="ECO:0000256" key="6">
    <source>
        <dbReference type="ARBA" id="ARBA00023239"/>
    </source>
</evidence>
<evidence type="ECO:0000313" key="12">
    <source>
        <dbReference type="Proteomes" id="UP001589645"/>
    </source>
</evidence>
<comment type="cofactor">
    <cofactor evidence="1">
        <name>pyridoxal 5'-phosphate</name>
        <dbReference type="ChEBI" id="CHEBI:597326"/>
    </cofactor>
</comment>
<dbReference type="EC" id="4.1.3.38" evidence="8 10"/>
<dbReference type="Pfam" id="PF01063">
    <property type="entry name" value="Aminotran_4"/>
    <property type="match status" value="1"/>
</dbReference>
<dbReference type="Proteomes" id="UP001589645">
    <property type="component" value="Unassembled WGS sequence"/>
</dbReference>
<dbReference type="InterPro" id="IPR001544">
    <property type="entry name" value="Aminotrans_IV"/>
</dbReference>
<sequence>MFWVNGVESDLVARTDRSFQYGDGCFTTILMRDGKPEFWQHHVERMDLSLNQLSIPSPNWTQVADWVRMAAMPESVAGIKIHISRGEGGRGYSPTQVHSPSVTISAFAFPDHYKVLRQQGMHLGVCRQRLGLNPMLAGLKHNNRLEQVLLKGEIDQQGLVDGVALDIEGYVVETTMANLFWRYADKWFTPALDFAGVAGVMRRNVLDQLRAEQQCVEQGRYPLSHLEQSDEIFMTNAILGIAPVVSLGEIHYTAGNQTRRLQEHFKSC</sequence>
<dbReference type="InterPro" id="IPR036038">
    <property type="entry name" value="Aminotransferase-like"/>
</dbReference>
<dbReference type="GO" id="GO:0008696">
    <property type="term" value="F:4-amino-4-deoxychorismate lyase activity"/>
    <property type="evidence" value="ECO:0007669"/>
    <property type="project" value="UniProtKB-EC"/>
</dbReference>
<keyword evidence="6 11" id="KW-0456">Lyase</keyword>
<evidence type="ECO:0000256" key="9">
    <source>
        <dbReference type="ARBA" id="ARBA00049529"/>
    </source>
</evidence>
<keyword evidence="12" id="KW-1185">Reference proteome</keyword>
<comment type="similarity">
    <text evidence="2">Belongs to the class-IV pyridoxal-phosphate-dependent aminotransferase family.</text>
</comment>
<reference evidence="11 12" key="1">
    <citation type="submission" date="2024-09" db="EMBL/GenBank/DDBJ databases">
        <authorList>
            <person name="Sun Q."/>
            <person name="Mori K."/>
        </authorList>
    </citation>
    <scope>NUCLEOTIDE SEQUENCE [LARGE SCALE GENOMIC DNA]</scope>
    <source>
        <strain evidence="11 12">CECT 8064</strain>
    </source>
</reference>
<dbReference type="EMBL" id="JBHMEP010000001">
    <property type="protein sequence ID" value="MFB9134777.1"/>
    <property type="molecule type" value="Genomic_DNA"/>
</dbReference>
<evidence type="ECO:0000313" key="11">
    <source>
        <dbReference type="EMBL" id="MFB9134777.1"/>
    </source>
</evidence>
<proteinExistence type="inferred from homology"/>
<keyword evidence="5" id="KW-0289">Folate biosynthesis</keyword>
<comment type="caution">
    <text evidence="11">The sequence shown here is derived from an EMBL/GenBank/DDBJ whole genome shotgun (WGS) entry which is preliminary data.</text>
</comment>
<evidence type="ECO:0000256" key="3">
    <source>
        <dbReference type="ARBA" id="ARBA00011738"/>
    </source>
</evidence>
<dbReference type="CDD" id="cd01559">
    <property type="entry name" value="ADCL_like"/>
    <property type="match status" value="1"/>
</dbReference>
<dbReference type="InterPro" id="IPR050571">
    <property type="entry name" value="Class-IV_PLP-Dep_Aminotrnsfr"/>
</dbReference>
<dbReference type="Gene3D" id="3.20.10.10">
    <property type="entry name" value="D-amino Acid Aminotransferase, subunit A, domain 2"/>
    <property type="match status" value="1"/>
</dbReference>
<evidence type="ECO:0000256" key="8">
    <source>
        <dbReference type="ARBA" id="ARBA00035676"/>
    </source>
</evidence>
<dbReference type="NCBIfam" id="TIGR03461">
    <property type="entry name" value="pabC_Proteo"/>
    <property type="match status" value="1"/>
</dbReference>
<evidence type="ECO:0000256" key="2">
    <source>
        <dbReference type="ARBA" id="ARBA00009320"/>
    </source>
</evidence>
<comment type="catalytic activity">
    <reaction evidence="9">
        <text>4-amino-4-deoxychorismate = 4-aminobenzoate + pyruvate + H(+)</text>
        <dbReference type="Rhea" id="RHEA:16201"/>
        <dbReference type="ChEBI" id="CHEBI:15361"/>
        <dbReference type="ChEBI" id="CHEBI:15378"/>
        <dbReference type="ChEBI" id="CHEBI:17836"/>
        <dbReference type="ChEBI" id="CHEBI:58406"/>
        <dbReference type="EC" id="4.1.3.38"/>
    </reaction>
</comment>
<dbReference type="NCBIfam" id="NF004761">
    <property type="entry name" value="PRK06092.1"/>
    <property type="match status" value="1"/>
</dbReference>
<comment type="subunit">
    <text evidence="3">Homodimer.</text>
</comment>
<dbReference type="InterPro" id="IPR043131">
    <property type="entry name" value="BCAT-like_N"/>
</dbReference>
<dbReference type="SUPFAM" id="SSF56752">
    <property type="entry name" value="D-aminoacid aminotransferase-like PLP-dependent enzymes"/>
    <property type="match status" value="1"/>
</dbReference>
<comment type="pathway">
    <text evidence="7">Cofactor biosynthesis; tetrahydrofolate biosynthesis; 4-aminobenzoate from chorismate: step 2/2.</text>
</comment>
<evidence type="ECO:0000256" key="1">
    <source>
        <dbReference type="ARBA" id="ARBA00001933"/>
    </source>
</evidence>
<organism evidence="11 12">
    <name type="scientific">Vibrio olivae</name>
    <dbReference type="NCBI Taxonomy" id="1243002"/>
    <lineage>
        <taxon>Bacteria</taxon>
        <taxon>Pseudomonadati</taxon>
        <taxon>Pseudomonadota</taxon>
        <taxon>Gammaproteobacteria</taxon>
        <taxon>Vibrionales</taxon>
        <taxon>Vibrionaceae</taxon>
        <taxon>Vibrio</taxon>
    </lineage>
</organism>
<protein>
    <recommendedName>
        <fullName evidence="8 10">Aminodeoxychorismate lyase</fullName>
        <ecNumber evidence="8 10">4.1.3.38</ecNumber>
    </recommendedName>
</protein>
<accession>A0ABV5HLC1</accession>
<keyword evidence="4" id="KW-0663">Pyridoxal phosphate</keyword>
<evidence type="ECO:0000256" key="5">
    <source>
        <dbReference type="ARBA" id="ARBA00022909"/>
    </source>
</evidence>
<evidence type="ECO:0000256" key="10">
    <source>
        <dbReference type="NCBIfam" id="TIGR03461"/>
    </source>
</evidence>
<gene>
    <name evidence="11" type="primary">pabC</name>
    <name evidence="11" type="ORF">ACFFUV_07270</name>
</gene>